<dbReference type="SUPFAM" id="SSF53098">
    <property type="entry name" value="Ribonuclease H-like"/>
    <property type="match status" value="1"/>
</dbReference>
<dbReference type="AlphaFoldDB" id="A0A1F5H4F2"/>
<dbReference type="GO" id="GO:0005737">
    <property type="term" value="C:cytoplasm"/>
    <property type="evidence" value="ECO:0007669"/>
    <property type="project" value="UniProtKB-SubCell"/>
</dbReference>
<dbReference type="Gene3D" id="3.30.420.10">
    <property type="entry name" value="Ribonuclease H-like superfamily/Ribonuclease H"/>
    <property type="match status" value="1"/>
</dbReference>
<comment type="caution">
    <text evidence="18">The sequence shown here is derived from an EMBL/GenBank/DDBJ whole genome shotgun (WGS) entry which is preliminary data.</text>
</comment>
<name>A0A1F5H4F2_9BACT</name>
<dbReference type="PANTHER" id="PTHR10954">
    <property type="entry name" value="RIBONUCLEASE H2 SUBUNIT A"/>
    <property type="match status" value="1"/>
</dbReference>
<keyword evidence="8 14" id="KW-0963">Cytoplasm</keyword>
<accession>A0A1F5H4F2</accession>
<evidence type="ECO:0000313" key="19">
    <source>
        <dbReference type="Proteomes" id="UP000177039"/>
    </source>
</evidence>
<dbReference type="GO" id="GO:0043137">
    <property type="term" value="P:DNA replication, removal of RNA primer"/>
    <property type="evidence" value="ECO:0007669"/>
    <property type="project" value="TreeGrafter"/>
</dbReference>
<keyword evidence="10 14" id="KW-0479">Metal-binding</keyword>
<proteinExistence type="inferred from homology"/>
<gene>
    <name evidence="14" type="primary">rnhB</name>
    <name evidence="18" type="ORF">A3B54_01315</name>
</gene>
<evidence type="ECO:0000256" key="16">
    <source>
        <dbReference type="RuleBase" id="RU003515"/>
    </source>
</evidence>
<dbReference type="Proteomes" id="UP000177039">
    <property type="component" value="Unassembled WGS sequence"/>
</dbReference>
<dbReference type="PANTHER" id="PTHR10954:SF18">
    <property type="entry name" value="RIBONUCLEASE HII"/>
    <property type="match status" value="1"/>
</dbReference>
<dbReference type="GO" id="GO:0004523">
    <property type="term" value="F:RNA-DNA hybrid ribonuclease activity"/>
    <property type="evidence" value="ECO:0007669"/>
    <property type="project" value="UniProtKB-UniRule"/>
</dbReference>
<evidence type="ECO:0000313" key="18">
    <source>
        <dbReference type="EMBL" id="OGD98968.1"/>
    </source>
</evidence>
<evidence type="ECO:0000256" key="3">
    <source>
        <dbReference type="ARBA" id="ARBA00004065"/>
    </source>
</evidence>
<dbReference type="NCBIfam" id="NF000595">
    <property type="entry name" value="PRK00015.1-3"/>
    <property type="match status" value="1"/>
</dbReference>
<dbReference type="InterPro" id="IPR036397">
    <property type="entry name" value="RNaseH_sf"/>
</dbReference>
<evidence type="ECO:0000256" key="11">
    <source>
        <dbReference type="ARBA" id="ARBA00022759"/>
    </source>
</evidence>
<dbReference type="InterPro" id="IPR012337">
    <property type="entry name" value="RNaseH-like_sf"/>
</dbReference>
<keyword evidence="12 14" id="KW-0378">Hydrolase</keyword>
<comment type="similarity">
    <text evidence="5 14 16">Belongs to the RNase HII family.</text>
</comment>
<dbReference type="PROSITE" id="PS51975">
    <property type="entry name" value="RNASE_H_2"/>
    <property type="match status" value="1"/>
</dbReference>
<feature type="binding site" evidence="14 15">
    <location>
        <position position="23"/>
    </location>
    <ligand>
        <name>a divalent metal cation</name>
        <dbReference type="ChEBI" id="CHEBI:60240"/>
    </ligand>
</feature>
<dbReference type="EMBL" id="MFBT01000027">
    <property type="protein sequence ID" value="OGD98968.1"/>
    <property type="molecule type" value="Genomic_DNA"/>
</dbReference>
<dbReference type="GO" id="GO:0032299">
    <property type="term" value="C:ribonuclease H2 complex"/>
    <property type="evidence" value="ECO:0007669"/>
    <property type="project" value="TreeGrafter"/>
</dbReference>
<dbReference type="GO" id="GO:0030145">
    <property type="term" value="F:manganese ion binding"/>
    <property type="evidence" value="ECO:0007669"/>
    <property type="project" value="UniProtKB-UniRule"/>
</dbReference>
<evidence type="ECO:0000256" key="14">
    <source>
        <dbReference type="HAMAP-Rule" id="MF_00052"/>
    </source>
</evidence>
<comment type="cofactor">
    <cofactor evidence="14 15">
        <name>Mn(2+)</name>
        <dbReference type="ChEBI" id="CHEBI:29035"/>
    </cofactor>
    <cofactor evidence="14 15">
        <name>Mg(2+)</name>
        <dbReference type="ChEBI" id="CHEBI:18420"/>
    </cofactor>
    <text evidence="14 15">Manganese or magnesium. Binds 1 divalent metal ion per monomer in the absence of substrate. May bind a second metal ion after substrate binding.</text>
</comment>
<evidence type="ECO:0000256" key="9">
    <source>
        <dbReference type="ARBA" id="ARBA00022722"/>
    </source>
</evidence>
<evidence type="ECO:0000256" key="15">
    <source>
        <dbReference type="PROSITE-ProRule" id="PRU01319"/>
    </source>
</evidence>
<evidence type="ECO:0000256" key="10">
    <source>
        <dbReference type="ARBA" id="ARBA00022723"/>
    </source>
</evidence>
<evidence type="ECO:0000256" key="12">
    <source>
        <dbReference type="ARBA" id="ARBA00022801"/>
    </source>
</evidence>
<dbReference type="Pfam" id="PF01351">
    <property type="entry name" value="RNase_HII"/>
    <property type="match status" value="1"/>
</dbReference>
<sequence length="202" mass="22698">MPDLTWENSLWEKGLRYIAGIDEVGRGSWAGPLVVAAVILPQDFKIPPGLADSKQTKPMGRKRFARLIQKQAKSFSIVEISVKLINKHGIGKATHIAFRKAIRLLSPKPDFILVDAFYIKRVAKKNQKAIVKGDEKSASIACASILAKVYRDNLMKKLARKYPMYGLGKHKGYGTLRHQQAIKAHGFSKIHRTSYKLDFLIT</sequence>
<dbReference type="InterPro" id="IPR024567">
    <property type="entry name" value="RNase_HII/HIII_dom"/>
</dbReference>
<keyword evidence="13 14" id="KW-0464">Manganese</keyword>
<keyword evidence="11 14" id="KW-0255">Endonuclease</keyword>
<comment type="cofactor">
    <cofactor evidence="2">
        <name>Mg(2+)</name>
        <dbReference type="ChEBI" id="CHEBI:18420"/>
    </cofactor>
</comment>
<evidence type="ECO:0000256" key="8">
    <source>
        <dbReference type="ARBA" id="ARBA00022490"/>
    </source>
</evidence>
<reference evidence="18 19" key="1">
    <citation type="journal article" date="2016" name="Nat. Commun.">
        <title>Thousands of microbial genomes shed light on interconnected biogeochemical processes in an aquifer system.</title>
        <authorList>
            <person name="Anantharaman K."/>
            <person name="Brown C.T."/>
            <person name="Hug L.A."/>
            <person name="Sharon I."/>
            <person name="Castelle C.J."/>
            <person name="Probst A.J."/>
            <person name="Thomas B.C."/>
            <person name="Singh A."/>
            <person name="Wilkins M.J."/>
            <person name="Karaoz U."/>
            <person name="Brodie E.L."/>
            <person name="Williams K.H."/>
            <person name="Hubbard S.S."/>
            <person name="Banfield J.F."/>
        </authorList>
    </citation>
    <scope>NUCLEOTIDE SEQUENCE [LARGE SCALE GENOMIC DNA]</scope>
</reference>
<evidence type="ECO:0000256" key="1">
    <source>
        <dbReference type="ARBA" id="ARBA00000077"/>
    </source>
</evidence>
<evidence type="ECO:0000256" key="13">
    <source>
        <dbReference type="ARBA" id="ARBA00023211"/>
    </source>
</evidence>
<feature type="binding site" evidence="14 15">
    <location>
        <position position="115"/>
    </location>
    <ligand>
        <name>a divalent metal cation</name>
        <dbReference type="ChEBI" id="CHEBI:60240"/>
    </ligand>
</feature>
<evidence type="ECO:0000256" key="6">
    <source>
        <dbReference type="ARBA" id="ARBA00012180"/>
    </source>
</evidence>
<dbReference type="GO" id="GO:0006298">
    <property type="term" value="P:mismatch repair"/>
    <property type="evidence" value="ECO:0007669"/>
    <property type="project" value="TreeGrafter"/>
</dbReference>
<evidence type="ECO:0000256" key="4">
    <source>
        <dbReference type="ARBA" id="ARBA00004496"/>
    </source>
</evidence>
<comment type="function">
    <text evidence="3 14 16">Endonuclease that specifically degrades the RNA of RNA-DNA hybrids.</text>
</comment>
<dbReference type="GO" id="GO:0003723">
    <property type="term" value="F:RNA binding"/>
    <property type="evidence" value="ECO:0007669"/>
    <property type="project" value="UniProtKB-UniRule"/>
</dbReference>
<feature type="domain" description="RNase H type-2" evidence="17">
    <location>
        <begin position="16"/>
        <end position="202"/>
    </location>
</feature>
<evidence type="ECO:0000256" key="7">
    <source>
        <dbReference type="ARBA" id="ARBA00019179"/>
    </source>
</evidence>
<keyword evidence="9 14" id="KW-0540">Nuclease</keyword>
<comment type="subcellular location">
    <subcellularLocation>
        <location evidence="4 14">Cytoplasm</location>
    </subcellularLocation>
</comment>
<dbReference type="HAMAP" id="MF_00052_B">
    <property type="entry name" value="RNase_HII_B"/>
    <property type="match status" value="1"/>
</dbReference>
<dbReference type="EC" id="3.1.26.4" evidence="6 14"/>
<protein>
    <recommendedName>
        <fullName evidence="7 14">Ribonuclease HII</fullName>
        <shortName evidence="14">RNase HII</shortName>
        <ecNumber evidence="6 14">3.1.26.4</ecNumber>
    </recommendedName>
</protein>
<evidence type="ECO:0000256" key="5">
    <source>
        <dbReference type="ARBA" id="ARBA00007383"/>
    </source>
</evidence>
<dbReference type="InterPro" id="IPR022898">
    <property type="entry name" value="RNase_HII"/>
</dbReference>
<comment type="catalytic activity">
    <reaction evidence="1 14 15 16">
        <text>Endonucleolytic cleavage to 5'-phosphomonoester.</text>
        <dbReference type="EC" id="3.1.26.4"/>
    </reaction>
</comment>
<feature type="binding site" evidence="14 15">
    <location>
        <position position="22"/>
    </location>
    <ligand>
        <name>a divalent metal cation</name>
        <dbReference type="ChEBI" id="CHEBI:60240"/>
    </ligand>
</feature>
<evidence type="ECO:0000256" key="2">
    <source>
        <dbReference type="ARBA" id="ARBA00001946"/>
    </source>
</evidence>
<organism evidence="18 19">
    <name type="scientific">Candidatus Curtissbacteria bacterium RIFCSPLOWO2_01_FULL_42_50</name>
    <dbReference type="NCBI Taxonomy" id="1797730"/>
    <lineage>
        <taxon>Bacteria</taxon>
        <taxon>Candidatus Curtissiibacteriota</taxon>
    </lineage>
</organism>
<dbReference type="CDD" id="cd07182">
    <property type="entry name" value="RNase_HII_bacteria_HII_like"/>
    <property type="match status" value="1"/>
</dbReference>
<evidence type="ECO:0000259" key="17">
    <source>
        <dbReference type="PROSITE" id="PS51975"/>
    </source>
</evidence>
<dbReference type="InterPro" id="IPR001352">
    <property type="entry name" value="RNase_HII/HIII"/>
</dbReference>